<dbReference type="EMBL" id="JAEKJZ010000001">
    <property type="protein sequence ID" value="MBN9669139.1"/>
    <property type="molecule type" value="Genomic_DNA"/>
</dbReference>
<protein>
    <recommendedName>
        <fullName evidence="4">Solute-binding protein family 3/N-terminal domain-containing protein</fullName>
    </recommendedName>
</protein>
<dbReference type="RefSeq" id="WP_207138731.1">
    <property type="nucleotide sequence ID" value="NZ_JAEKJZ010000001.1"/>
</dbReference>
<accession>A0A939EAX9</accession>
<feature type="chain" id="PRO_5036860181" description="Solute-binding protein family 3/N-terminal domain-containing protein" evidence="1">
    <location>
        <begin position="25"/>
        <end position="296"/>
    </location>
</feature>
<sequence length="296" mass="33348">MTRNVFSTAATTLLLLFLSGASSATLGAERYSDYITELTRLVFARTEAPGAAPRRVPGVSGISRNRKFVELLSGEHLEFSALPTKPEWEEKLIPIRIPVRKGLQGYRLFLVNRNNPQTIGKIETLDQLRALPTGSGAQWSTTVALEEAGFTVVKGQSKNDLVKMLDLKRFVTYGRGIDEIFAEYDALAAAHPSLSIDREVALFIPHPVYFFVTPKRPDLAERIERGLRDMIADGSFNDLFRKHFEDDIKRARLDRRRIFTIANPLLGPETPLKDPTLWFVPTRAPDDDDEQLDPIR</sequence>
<evidence type="ECO:0000256" key="1">
    <source>
        <dbReference type="SAM" id="SignalP"/>
    </source>
</evidence>
<proteinExistence type="predicted"/>
<dbReference type="SUPFAM" id="SSF53850">
    <property type="entry name" value="Periplasmic binding protein-like II"/>
    <property type="match status" value="1"/>
</dbReference>
<feature type="signal peptide" evidence="1">
    <location>
        <begin position="1"/>
        <end position="24"/>
    </location>
</feature>
<gene>
    <name evidence="2" type="ORF">JF539_02240</name>
</gene>
<comment type="caution">
    <text evidence="2">The sequence shown here is derived from an EMBL/GenBank/DDBJ whole genome shotgun (WGS) entry which is preliminary data.</text>
</comment>
<organism evidence="2 3">
    <name type="scientific">Roseibium aggregatum</name>
    <dbReference type="NCBI Taxonomy" id="187304"/>
    <lineage>
        <taxon>Bacteria</taxon>
        <taxon>Pseudomonadati</taxon>
        <taxon>Pseudomonadota</taxon>
        <taxon>Alphaproteobacteria</taxon>
        <taxon>Hyphomicrobiales</taxon>
        <taxon>Stappiaceae</taxon>
        <taxon>Roseibium</taxon>
    </lineage>
</organism>
<dbReference type="Proteomes" id="UP000664096">
    <property type="component" value="Unassembled WGS sequence"/>
</dbReference>
<name>A0A939EAX9_9HYPH</name>
<reference evidence="2" key="1">
    <citation type="submission" date="2020-12" db="EMBL/GenBank/DDBJ databases">
        <title>Oil enriched cultivation method for isolating marine PHA-producing bacteria.</title>
        <authorList>
            <person name="Zheng W."/>
            <person name="Yu S."/>
            <person name="Huang Y."/>
        </authorList>
    </citation>
    <scope>NUCLEOTIDE SEQUENCE</scope>
    <source>
        <strain evidence="2">SY-2-12</strain>
    </source>
</reference>
<dbReference type="Gene3D" id="3.40.190.10">
    <property type="entry name" value="Periplasmic binding protein-like II"/>
    <property type="match status" value="2"/>
</dbReference>
<keyword evidence="1" id="KW-0732">Signal</keyword>
<evidence type="ECO:0000313" key="3">
    <source>
        <dbReference type="Proteomes" id="UP000664096"/>
    </source>
</evidence>
<evidence type="ECO:0008006" key="4">
    <source>
        <dbReference type="Google" id="ProtNLM"/>
    </source>
</evidence>
<evidence type="ECO:0000313" key="2">
    <source>
        <dbReference type="EMBL" id="MBN9669139.1"/>
    </source>
</evidence>
<dbReference type="AlphaFoldDB" id="A0A939EAX9"/>